<name>A0A371GZA9_MUCPR</name>
<accession>A0A371GZA9</accession>
<dbReference type="Pfam" id="PF24924">
    <property type="entry name" value="DUF7745"/>
    <property type="match status" value="1"/>
</dbReference>
<dbReference type="Proteomes" id="UP000257109">
    <property type="component" value="Unassembled WGS sequence"/>
</dbReference>
<dbReference type="AlphaFoldDB" id="A0A371GZA9"/>
<gene>
    <name evidence="3" type="ORF">CR513_21643</name>
</gene>
<dbReference type="EMBL" id="QJKJ01004047">
    <property type="protein sequence ID" value="RDX95786.1"/>
    <property type="molecule type" value="Genomic_DNA"/>
</dbReference>
<reference evidence="3" key="1">
    <citation type="submission" date="2018-05" db="EMBL/GenBank/DDBJ databases">
        <title>Draft genome of Mucuna pruriens seed.</title>
        <authorList>
            <person name="Nnadi N.E."/>
            <person name="Vos R."/>
            <person name="Hasami M.H."/>
            <person name="Devisetty U.K."/>
            <person name="Aguiy J.C."/>
        </authorList>
    </citation>
    <scope>NUCLEOTIDE SEQUENCE [LARGE SCALE GENOMIC DNA]</scope>
    <source>
        <strain evidence="3">JCA_2017</strain>
    </source>
</reference>
<feature type="non-terminal residue" evidence="3">
    <location>
        <position position="1"/>
    </location>
</feature>
<dbReference type="PANTHER" id="PTHR48201">
    <property type="entry name" value="PROTEIN, PUTATIVE-RELATED"/>
    <property type="match status" value="1"/>
</dbReference>
<dbReference type="OrthoDB" id="1435357at2759"/>
<feature type="compositionally biased region" description="Basic and acidic residues" evidence="1">
    <location>
        <begin position="10"/>
        <end position="20"/>
    </location>
</feature>
<sequence length="210" mass="23915">MDSLGSKLKPARDERLRKNSDPMSLTLVDAKRKVQPYQTHNYVNFDSSTLGEVHRSKRPTLVKLCIPNISVLYEPTLARPVVTIAQPGRDLSRNIHTLGFIPVCGRFPKRVLSFGGQRTPNSLSLRKWGSFLKGQWCQSFEGRYGNCLSLLELEVQPNTPIALAQNYDPHLRCFTIRDFQLAPTLEEYERIISMPLAKSPPYLFKEQNPS</sequence>
<feature type="region of interest" description="Disordered" evidence="1">
    <location>
        <begin position="1"/>
        <end position="22"/>
    </location>
</feature>
<evidence type="ECO:0000313" key="4">
    <source>
        <dbReference type="Proteomes" id="UP000257109"/>
    </source>
</evidence>
<evidence type="ECO:0000259" key="2">
    <source>
        <dbReference type="Pfam" id="PF24924"/>
    </source>
</evidence>
<comment type="caution">
    <text evidence="3">The sequence shown here is derived from an EMBL/GenBank/DDBJ whole genome shotgun (WGS) entry which is preliminary data.</text>
</comment>
<organism evidence="3 4">
    <name type="scientific">Mucuna pruriens</name>
    <name type="common">Velvet bean</name>
    <name type="synonym">Dolichos pruriens</name>
    <dbReference type="NCBI Taxonomy" id="157652"/>
    <lineage>
        <taxon>Eukaryota</taxon>
        <taxon>Viridiplantae</taxon>
        <taxon>Streptophyta</taxon>
        <taxon>Embryophyta</taxon>
        <taxon>Tracheophyta</taxon>
        <taxon>Spermatophyta</taxon>
        <taxon>Magnoliopsida</taxon>
        <taxon>eudicotyledons</taxon>
        <taxon>Gunneridae</taxon>
        <taxon>Pentapetalae</taxon>
        <taxon>rosids</taxon>
        <taxon>fabids</taxon>
        <taxon>Fabales</taxon>
        <taxon>Fabaceae</taxon>
        <taxon>Papilionoideae</taxon>
        <taxon>50 kb inversion clade</taxon>
        <taxon>NPAAA clade</taxon>
        <taxon>indigoferoid/millettioid clade</taxon>
        <taxon>Phaseoleae</taxon>
        <taxon>Mucuna</taxon>
    </lineage>
</organism>
<dbReference type="InterPro" id="IPR056647">
    <property type="entry name" value="DUF7745"/>
</dbReference>
<keyword evidence="4" id="KW-1185">Reference proteome</keyword>
<dbReference type="PANTHER" id="PTHR48201:SF12">
    <property type="entry name" value="AMINOTRANSFERASE-LIKE PLANT MOBILE DOMAIN-CONTAINING PROTEIN"/>
    <property type="match status" value="1"/>
</dbReference>
<proteinExistence type="predicted"/>
<evidence type="ECO:0000256" key="1">
    <source>
        <dbReference type="SAM" id="MobiDB-lite"/>
    </source>
</evidence>
<feature type="domain" description="DUF7745" evidence="2">
    <location>
        <begin position="125"/>
        <end position="209"/>
    </location>
</feature>
<protein>
    <recommendedName>
        <fullName evidence="2">DUF7745 domain-containing protein</fullName>
    </recommendedName>
</protein>
<evidence type="ECO:0000313" key="3">
    <source>
        <dbReference type="EMBL" id="RDX95786.1"/>
    </source>
</evidence>